<protein>
    <submittedName>
        <fullName evidence="2">Tungsten ABC transporter substrate-binding protein</fullName>
    </submittedName>
</protein>
<name>A0AA37SB73_9GAMM</name>
<dbReference type="Gene3D" id="3.40.190.10">
    <property type="entry name" value="Periplasmic binding protein-like II"/>
    <property type="match status" value="2"/>
</dbReference>
<dbReference type="PANTHER" id="PTHR37945:SF1">
    <property type="entry name" value="EXTRACELLULAR TUNGSTATE BINDING PROTEIN"/>
    <property type="match status" value="1"/>
</dbReference>
<dbReference type="EMBL" id="BSNM01000015">
    <property type="protein sequence ID" value="GLQ32011.1"/>
    <property type="molecule type" value="Genomic_DNA"/>
</dbReference>
<proteinExistence type="predicted"/>
<organism evidence="2 3">
    <name type="scientific">Litoribrevibacter albus</name>
    <dbReference type="NCBI Taxonomy" id="1473156"/>
    <lineage>
        <taxon>Bacteria</taxon>
        <taxon>Pseudomonadati</taxon>
        <taxon>Pseudomonadota</taxon>
        <taxon>Gammaproteobacteria</taxon>
        <taxon>Oceanospirillales</taxon>
        <taxon>Oceanospirillaceae</taxon>
        <taxon>Litoribrevibacter</taxon>
    </lineage>
</organism>
<evidence type="ECO:0000313" key="3">
    <source>
        <dbReference type="Proteomes" id="UP001161389"/>
    </source>
</evidence>
<dbReference type="InterPro" id="IPR024370">
    <property type="entry name" value="PBP_domain"/>
</dbReference>
<accession>A0AA37SB73</accession>
<reference evidence="2" key="1">
    <citation type="journal article" date="2014" name="Int. J. Syst. Evol. Microbiol.">
        <title>Complete genome sequence of Corynebacterium casei LMG S-19264T (=DSM 44701T), isolated from a smear-ripened cheese.</title>
        <authorList>
            <consortium name="US DOE Joint Genome Institute (JGI-PGF)"/>
            <person name="Walter F."/>
            <person name="Albersmeier A."/>
            <person name="Kalinowski J."/>
            <person name="Ruckert C."/>
        </authorList>
    </citation>
    <scope>NUCLEOTIDE SEQUENCE</scope>
    <source>
        <strain evidence="2">NBRC 110071</strain>
    </source>
</reference>
<evidence type="ECO:0000313" key="2">
    <source>
        <dbReference type="EMBL" id="GLQ32011.1"/>
    </source>
</evidence>
<dbReference type="InterPro" id="IPR052738">
    <property type="entry name" value="ABC-Tungstate_binding"/>
</dbReference>
<evidence type="ECO:0000259" key="1">
    <source>
        <dbReference type="Pfam" id="PF12849"/>
    </source>
</evidence>
<comment type="caution">
    <text evidence="2">The sequence shown here is derived from an EMBL/GenBank/DDBJ whole genome shotgun (WGS) entry which is preliminary data.</text>
</comment>
<dbReference type="AlphaFoldDB" id="A0AA37SB73"/>
<dbReference type="PANTHER" id="PTHR37945">
    <property type="entry name" value="EXTRACELLULAR TUNGSTATE BINDING PROTEIN"/>
    <property type="match status" value="1"/>
</dbReference>
<dbReference type="SUPFAM" id="SSF53850">
    <property type="entry name" value="Periplasmic binding protein-like II"/>
    <property type="match status" value="1"/>
</dbReference>
<dbReference type="Pfam" id="PF12849">
    <property type="entry name" value="PBP_like_2"/>
    <property type="match status" value="1"/>
</dbReference>
<keyword evidence="3" id="KW-1185">Reference proteome</keyword>
<reference evidence="2" key="2">
    <citation type="submission" date="2023-01" db="EMBL/GenBank/DDBJ databases">
        <title>Draft genome sequence of Litoribrevibacter albus strain NBRC 110071.</title>
        <authorList>
            <person name="Sun Q."/>
            <person name="Mori K."/>
        </authorList>
    </citation>
    <scope>NUCLEOTIDE SEQUENCE</scope>
    <source>
        <strain evidence="2">NBRC 110071</strain>
    </source>
</reference>
<feature type="domain" description="PBP" evidence="1">
    <location>
        <begin position="13"/>
        <end position="234"/>
    </location>
</feature>
<sequence>MISLPTVQCHAETLRLATTTTLHNSGLLDYLLPKIENDIQTKIDHKVTATGQALRLGKLGEVDVLLVHAPAAERKFVREGWGIGRYPVMKNNFLLVGPQDDPVQIKGAKNLSSVFLKFTSGKATFVSRGDQSGTHKKEVYLWNKHALFPVGASWYYEAGQNMKKTLAYASKVGAYTLVDKGTWLAHKASSTLAELYTDDPDLINVYSVILINSERHHINIKESSDFLDWFLSDRGRQVISEFKIENQMPFESISSR</sequence>
<dbReference type="Proteomes" id="UP001161389">
    <property type="component" value="Unassembled WGS sequence"/>
</dbReference>
<gene>
    <name evidence="2" type="ORF">GCM10007876_24900</name>
</gene>